<comment type="function">
    <text evidence="1 7">May be involved in both secretory and endocytic intracellular trafficking in the endosomal/prevacuolar compartments.</text>
</comment>
<dbReference type="Gramene" id="AUR62001383-RA">
    <property type="protein sequence ID" value="AUR62001383-RA:cds"/>
    <property type="gene ID" value="AUR62001383"/>
</dbReference>
<evidence type="ECO:0000313" key="9">
    <source>
        <dbReference type="Proteomes" id="UP000596660"/>
    </source>
</evidence>
<reference evidence="8" key="2">
    <citation type="submission" date="2021-03" db="UniProtKB">
        <authorList>
            <consortium name="EnsemblPlants"/>
        </authorList>
    </citation>
    <scope>IDENTIFICATION</scope>
</reference>
<accession>A0A803KQS7</accession>
<protein>
    <recommendedName>
        <fullName evidence="7">PRA1 family protein</fullName>
    </recommendedName>
</protein>
<keyword evidence="7" id="KW-0813">Transport</keyword>
<feature type="transmembrane region" description="Helical" evidence="7">
    <location>
        <begin position="43"/>
        <end position="60"/>
    </location>
</feature>
<evidence type="ECO:0000256" key="2">
    <source>
        <dbReference type="ARBA" id="ARBA00004141"/>
    </source>
</evidence>
<evidence type="ECO:0000256" key="7">
    <source>
        <dbReference type="RuleBase" id="RU363107"/>
    </source>
</evidence>
<comment type="subcellular location">
    <subcellularLocation>
        <location evidence="2 7">Membrane</location>
        <topology evidence="2 7">Multi-pass membrane protein</topology>
    </subcellularLocation>
</comment>
<proteinExistence type="inferred from homology"/>
<dbReference type="EnsemblPlants" id="AUR62001383-RA">
    <property type="protein sequence ID" value="AUR62001383-RA:cds"/>
    <property type="gene ID" value="AUR62001383"/>
</dbReference>
<evidence type="ECO:0000313" key="8">
    <source>
        <dbReference type="EnsemblPlants" id="AUR62001383-RA:cds"/>
    </source>
</evidence>
<evidence type="ECO:0000256" key="4">
    <source>
        <dbReference type="ARBA" id="ARBA00022692"/>
    </source>
</evidence>
<dbReference type="Pfam" id="PF03208">
    <property type="entry name" value="PRA1"/>
    <property type="match status" value="1"/>
</dbReference>
<dbReference type="GO" id="GO:0005783">
    <property type="term" value="C:endoplasmic reticulum"/>
    <property type="evidence" value="ECO:0007669"/>
    <property type="project" value="UniProtKB-ARBA"/>
</dbReference>
<evidence type="ECO:0000256" key="5">
    <source>
        <dbReference type="ARBA" id="ARBA00022989"/>
    </source>
</evidence>
<organism evidence="8 9">
    <name type="scientific">Chenopodium quinoa</name>
    <name type="common">Quinoa</name>
    <dbReference type="NCBI Taxonomy" id="63459"/>
    <lineage>
        <taxon>Eukaryota</taxon>
        <taxon>Viridiplantae</taxon>
        <taxon>Streptophyta</taxon>
        <taxon>Embryophyta</taxon>
        <taxon>Tracheophyta</taxon>
        <taxon>Spermatophyta</taxon>
        <taxon>Magnoliopsida</taxon>
        <taxon>eudicotyledons</taxon>
        <taxon>Gunneridae</taxon>
        <taxon>Pentapetalae</taxon>
        <taxon>Caryophyllales</taxon>
        <taxon>Chenopodiaceae</taxon>
        <taxon>Chenopodioideae</taxon>
        <taxon>Atripliceae</taxon>
        <taxon>Chenopodium</taxon>
    </lineage>
</organism>
<keyword evidence="5 7" id="KW-1133">Transmembrane helix</keyword>
<keyword evidence="4 7" id="KW-0812">Transmembrane</keyword>
<dbReference type="Proteomes" id="UP000596660">
    <property type="component" value="Unplaced"/>
</dbReference>
<comment type="similarity">
    <text evidence="3 7">Belongs to the PRA1 family.</text>
</comment>
<evidence type="ECO:0000256" key="3">
    <source>
        <dbReference type="ARBA" id="ARBA00006483"/>
    </source>
</evidence>
<dbReference type="AlphaFoldDB" id="A0A803KQS7"/>
<keyword evidence="6 7" id="KW-0472">Membrane</keyword>
<keyword evidence="9" id="KW-1185">Reference proteome</keyword>
<evidence type="ECO:0000256" key="6">
    <source>
        <dbReference type="ARBA" id="ARBA00023136"/>
    </source>
</evidence>
<dbReference type="GO" id="GO:0016020">
    <property type="term" value="C:membrane"/>
    <property type="evidence" value="ECO:0007669"/>
    <property type="project" value="UniProtKB-SubCell"/>
</dbReference>
<dbReference type="InterPro" id="IPR004895">
    <property type="entry name" value="Prenylated_rab_accept_PRA1"/>
</dbReference>
<sequence>MAVILRHPLSLHPRFVVDDRVIVGVLSVITIIAFVVAHAWMNLLVSIVVSAVLVCLHGVLRAPVGDSDPYGGLLDAESGGY</sequence>
<reference evidence="8" key="1">
    <citation type="journal article" date="2017" name="Nature">
        <title>The genome of Chenopodium quinoa.</title>
        <authorList>
            <person name="Jarvis D.E."/>
            <person name="Ho Y.S."/>
            <person name="Lightfoot D.J."/>
            <person name="Schmoeckel S.M."/>
            <person name="Li B."/>
            <person name="Borm T.J.A."/>
            <person name="Ohyanagi H."/>
            <person name="Mineta K."/>
            <person name="Michell C.T."/>
            <person name="Saber N."/>
            <person name="Kharbatia N.M."/>
            <person name="Rupper R.R."/>
            <person name="Sharp A.R."/>
            <person name="Dally N."/>
            <person name="Boughton B.A."/>
            <person name="Woo Y.H."/>
            <person name="Gao G."/>
            <person name="Schijlen E.G.W.M."/>
            <person name="Guo X."/>
            <person name="Momin A.A."/>
            <person name="Negrao S."/>
            <person name="Al-Babili S."/>
            <person name="Gehring C."/>
            <person name="Roessner U."/>
            <person name="Jung C."/>
            <person name="Murphy K."/>
            <person name="Arold S.T."/>
            <person name="Gojobori T."/>
            <person name="van der Linden C.G."/>
            <person name="van Loo E.N."/>
            <person name="Jellen E.N."/>
            <person name="Maughan P.J."/>
            <person name="Tester M."/>
        </authorList>
    </citation>
    <scope>NUCLEOTIDE SEQUENCE [LARGE SCALE GENOMIC DNA]</scope>
    <source>
        <strain evidence="8">cv. PI 614886</strain>
    </source>
</reference>
<dbReference type="GO" id="GO:0016192">
    <property type="term" value="P:vesicle-mediated transport"/>
    <property type="evidence" value="ECO:0007669"/>
    <property type="project" value="UniProtKB-ARBA"/>
</dbReference>
<feature type="transmembrane region" description="Helical" evidence="7">
    <location>
        <begin position="21"/>
        <end position="37"/>
    </location>
</feature>
<name>A0A803KQS7_CHEQI</name>
<evidence type="ECO:0000256" key="1">
    <source>
        <dbReference type="ARBA" id="ARBA00002501"/>
    </source>
</evidence>